<sequence>MSINLQKIMYAIMHSEQSTSIEISIIREAVQPMFPLPKMSPSPSCMQICSSNCMTEYNTWQNKPSPLCQKGCKELCTQLCGIGYLTVAPAEALEVMSRSQDQLAISSKQSTGLHLAVPTNLCSELP</sequence>
<dbReference type="RefSeq" id="XP_003137138.2">
    <property type="nucleotide sequence ID" value="XM_003137090.2"/>
</dbReference>
<organism evidence="1">
    <name type="scientific">Loa loa</name>
    <name type="common">Eye worm</name>
    <name type="synonym">Filaria loa</name>
    <dbReference type="NCBI Taxonomy" id="7209"/>
    <lineage>
        <taxon>Eukaryota</taxon>
        <taxon>Metazoa</taxon>
        <taxon>Ecdysozoa</taxon>
        <taxon>Nematoda</taxon>
        <taxon>Chromadorea</taxon>
        <taxon>Rhabditida</taxon>
        <taxon>Spirurina</taxon>
        <taxon>Spiruromorpha</taxon>
        <taxon>Filarioidea</taxon>
        <taxon>Onchocercidae</taxon>
        <taxon>Loa</taxon>
    </lineage>
</organism>
<gene>
    <name evidence="1" type="ORF">LOAG_01551</name>
</gene>
<dbReference type="CTD" id="9938928"/>
<dbReference type="KEGG" id="loa:LOAG_01551"/>
<dbReference type="OrthoDB" id="5896098at2759"/>
<name>A0A1S0U8L5_LOALO</name>
<dbReference type="GeneID" id="9938928"/>
<dbReference type="AlphaFoldDB" id="A0A1S0U8L5"/>
<dbReference type="EMBL" id="JH712089">
    <property type="protein sequence ID" value="EFO26926.2"/>
    <property type="molecule type" value="Genomic_DNA"/>
</dbReference>
<protein>
    <submittedName>
        <fullName evidence="1">Uncharacterized protein</fullName>
    </submittedName>
</protein>
<accession>A0A1S0U8L5</accession>
<proteinExistence type="predicted"/>
<reference evidence="1" key="1">
    <citation type="submission" date="2012-04" db="EMBL/GenBank/DDBJ databases">
        <title>The Genome Sequence of Loa loa.</title>
        <authorList>
            <consortium name="The Broad Institute Genome Sequencing Platform"/>
            <consortium name="Broad Institute Genome Sequencing Center for Infectious Disease"/>
            <person name="Nutman T.B."/>
            <person name="Fink D.L."/>
            <person name="Russ C."/>
            <person name="Young S."/>
            <person name="Zeng Q."/>
            <person name="Gargeya S."/>
            <person name="Alvarado L."/>
            <person name="Berlin A."/>
            <person name="Chapman S.B."/>
            <person name="Chen Z."/>
            <person name="Freedman E."/>
            <person name="Gellesch M."/>
            <person name="Goldberg J."/>
            <person name="Griggs A."/>
            <person name="Gujja S."/>
            <person name="Heilman E.R."/>
            <person name="Heiman D."/>
            <person name="Howarth C."/>
            <person name="Mehta T."/>
            <person name="Neiman D."/>
            <person name="Pearson M."/>
            <person name="Roberts A."/>
            <person name="Saif S."/>
            <person name="Shea T."/>
            <person name="Shenoy N."/>
            <person name="Sisk P."/>
            <person name="Stolte C."/>
            <person name="Sykes S."/>
            <person name="White J."/>
            <person name="Yandava C."/>
            <person name="Haas B."/>
            <person name="Henn M.R."/>
            <person name="Nusbaum C."/>
            <person name="Birren B."/>
        </authorList>
    </citation>
    <scope>NUCLEOTIDE SEQUENCE [LARGE SCALE GENOMIC DNA]</scope>
</reference>
<dbReference type="InParanoid" id="A0A1S0U8L5"/>
<evidence type="ECO:0000313" key="1">
    <source>
        <dbReference type="EMBL" id="EFO26926.2"/>
    </source>
</evidence>